<proteinExistence type="predicted"/>
<protein>
    <recommendedName>
        <fullName evidence="3">Protein kinase domain-containing protein</fullName>
    </recommendedName>
</protein>
<dbReference type="EMBL" id="JAGQLK010000011">
    <property type="protein sequence ID" value="MCA9382902.1"/>
    <property type="molecule type" value="Genomic_DNA"/>
</dbReference>
<dbReference type="AlphaFoldDB" id="A0A955RIM1"/>
<organism evidence="1 2">
    <name type="scientific">Candidatus Dojkabacteria bacterium</name>
    <dbReference type="NCBI Taxonomy" id="2099670"/>
    <lineage>
        <taxon>Bacteria</taxon>
        <taxon>Candidatus Dojkabacteria</taxon>
    </lineage>
</organism>
<name>A0A955RIM1_9BACT</name>
<reference evidence="1" key="2">
    <citation type="journal article" date="2021" name="Microbiome">
        <title>Successional dynamics and alternative stable states in a saline activated sludge microbial community over 9 years.</title>
        <authorList>
            <person name="Wang Y."/>
            <person name="Ye J."/>
            <person name="Ju F."/>
            <person name="Liu L."/>
            <person name="Boyd J.A."/>
            <person name="Deng Y."/>
            <person name="Parks D.H."/>
            <person name="Jiang X."/>
            <person name="Yin X."/>
            <person name="Woodcroft B.J."/>
            <person name="Tyson G.W."/>
            <person name="Hugenholtz P."/>
            <person name="Polz M.F."/>
            <person name="Zhang T."/>
        </authorList>
    </citation>
    <scope>NUCLEOTIDE SEQUENCE</scope>
    <source>
        <strain evidence="1">HKST-UBA14</strain>
    </source>
</reference>
<dbReference type="Proteomes" id="UP000783287">
    <property type="component" value="Unassembled WGS sequence"/>
</dbReference>
<reference evidence="1" key="1">
    <citation type="submission" date="2020-04" db="EMBL/GenBank/DDBJ databases">
        <authorList>
            <person name="Zhang T."/>
        </authorList>
    </citation>
    <scope>NUCLEOTIDE SEQUENCE</scope>
    <source>
        <strain evidence="1">HKST-UBA14</strain>
    </source>
</reference>
<evidence type="ECO:0000313" key="1">
    <source>
        <dbReference type="EMBL" id="MCA9382902.1"/>
    </source>
</evidence>
<evidence type="ECO:0008006" key="3">
    <source>
        <dbReference type="Google" id="ProtNLM"/>
    </source>
</evidence>
<comment type="caution">
    <text evidence="1">The sequence shown here is derived from an EMBL/GenBank/DDBJ whole genome shotgun (WGS) entry which is preliminary data.</text>
</comment>
<sequence length="266" mass="30413">MSEYSPVITSKRHFLEQWTATWYEEGFDGTFYQADYSAIPNHPFDSIYGIDLAYAGHSEGNFATPLFIKATSAEGSANIHSVYELLDQVTIPLRYPRLVGETTVDVSRIKGNPDMNIYMMYEYVEGLTPLSRLPLIAQDDVQYMLNTVYDIVDNLLYLGIAQLDDPILENYGIDSDGNIWLFDFDTIGELPDISDREESIIYAYHTIAILRGAVRNISPHSAYQLIHSFLYERIPDKADEIWAQIQNIDNEEYLETLDRLGFLYAG</sequence>
<evidence type="ECO:0000313" key="2">
    <source>
        <dbReference type="Proteomes" id="UP000783287"/>
    </source>
</evidence>
<gene>
    <name evidence="1" type="ORF">KC909_00915</name>
</gene>
<accession>A0A955RIM1</accession>